<dbReference type="HAMAP" id="MF_00278">
    <property type="entry name" value="HisH"/>
    <property type="match status" value="1"/>
</dbReference>
<evidence type="ECO:0000256" key="6">
    <source>
        <dbReference type="ARBA" id="ARBA00023102"/>
    </source>
</evidence>
<comment type="function">
    <text evidence="10">IGPS catalyzes the conversion of PRFAR and glutamine to IGP, AICAR and glutamate. The HisH subunit catalyzes the hydrolysis of glutamine to glutamate and ammonia as part of the synthesis of IGP and AICAR. The resulting ammonia molecule is channeled to the active site of HisF.</text>
</comment>
<keyword evidence="7 10" id="KW-0456">Lyase</keyword>
<reference evidence="13" key="1">
    <citation type="submission" date="2020-06" db="EMBL/GenBank/DDBJ databases">
        <title>Unique genomic features of the anaerobic methanotrophic archaea.</title>
        <authorList>
            <person name="Chadwick G.L."/>
            <person name="Skennerton C.T."/>
            <person name="Laso-Perez R."/>
            <person name="Leu A.O."/>
            <person name="Speth D.R."/>
            <person name="Yu H."/>
            <person name="Morgan-Lang C."/>
            <person name="Hatzenpichler R."/>
            <person name="Goudeau D."/>
            <person name="Malmstrom R."/>
            <person name="Brazelton W.J."/>
            <person name="Woyke T."/>
            <person name="Hallam S.J."/>
            <person name="Tyson G.W."/>
            <person name="Wegener G."/>
            <person name="Boetius A."/>
            <person name="Orphan V."/>
        </authorList>
    </citation>
    <scope>NUCLEOTIDE SEQUENCE</scope>
</reference>
<feature type="active site" evidence="10 11">
    <location>
        <position position="191"/>
    </location>
</feature>
<sequence>MQHRLIMIAIIDYGMGNLRSIHNALAKVGGNPVIISDSKSLSDLDADAVVIPGVGSFGDAMRNLAPFADGLLELVDSGTPLLGICIGMQVLFERSEESDVTGFGLIKGDVIRLPDGVKIPQMGWNELTLHRNNRNSDLLAGIDDGDFFYFVHSYYCVPEDERVIVATTDYGVDMAAVVEKDNIHAVQFHPEKSSKKGLLILKNFVEMVT</sequence>
<comment type="subcellular location">
    <subcellularLocation>
        <location evidence="10">Cytoplasm</location>
    </subcellularLocation>
</comment>
<organism evidence="13">
    <name type="scientific">Candidatus Methanogaster sp. ANME-2c ERB4</name>
    <dbReference type="NCBI Taxonomy" id="2759911"/>
    <lineage>
        <taxon>Archaea</taxon>
        <taxon>Methanobacteriati</taxon>
        <taxon>Methanobacteriota</taxon>
        <taxon>Stenosarchaea group</taxon>
        <taxon>Methanomicrobia</taxon>
        <taxon>Methanosarcinales</taxon>
        <taxon>ANME-2 cluster</taxon>
        <taxon>Candidatus Methanogasteraceae</taxon>
        <taxon>Candidatus Methanogaster</taxon>
    </lineage>
</organism>
<evidence type="ECO:0000259" key="12">
    <source>
        <dbReference type="Pfam" id="PF00117"/>
    </source>
</evidence>
<dbReference type="PROSITE" id="PS51273">
    <property type="entry name" value="GATASE_TYPE_1"/>
    <property type="match status" value="1"/>
</dbReference>
<accession>A0A7G9Y7Z5</accession>
<dbReference type="CDD" id="cd01748">
    <property type="entry name" value="GATase1_IGP_Synthase"/>
    <property type="match status" value="1"/>
</dbReference>
<evidence type="ECO:0000256" key="4">
    <source>
        <dbReference type="ARBA" id="ARBA00022801"/>
    </source>
</evidence>
<feature type="active site" evidence="10 11">
    <location>
        <position position="189"/>
    </location>
</feature>
<evidence type="ECO:0000256" key="9">
    <source>
        <dbReference type="ARBA" id="ARBA00049534"/>
    </source>
</evidence>
<dbReference type="UniPathway" id="UPA00031">
    <property type="reaction ID" value="UER00010"/>
</dbReference>
<dbReference type="PIRSF" id="PIRSF000495">
    <property type="entry name" value="Amidotransf_hisH"/>
    <property type="match status" value="1"/>
</dbReference>
<dbReference type="AlphaFoldDB" id="A0A7G9Y7Z5"/>
<dbReference type="EC" id="4.3.2.10" evidence="10"/>
<dbReference type="EC" id="3.5.1.2" evidence="10"/>
<evidence type="ECO:0000256" key="7">
    <source>
        <dbReference type="ARBA" id="ARBA00023239"/>
    </source>
</evidence>
<evidence type="ECO:0000256" key="3">
    <source>
        <dbReference type="ARBA" id="ARBA00022605"/>
    </source>
</evidence>
<keyword evidence="10" id="KW-0963">Cytoplasm</keyword>
<evidence type="ECO:0000256" key="10">
    <source>
        <dbReference type="HAMAP-Rule" id="MF_00278"/>
    </source>
</evidence>
<feature type="domain" description="Glutamine amidotransferase" evidence="12">
    <location>
        <begin position="10"/>
        <end position="205"/>
    </location>
</feature>
<keyword evidence="3 10" id="KW-0028">Amino-acid biosynthesis</keyword>
<dbReference type="PANTHER" id="PTHR42701">
    <property type="entry name" value="IMIDAZOLE GLYCEROL PHOSPHATE SYNTHASE SUBUNIT HISH"/>
    <property type="match status" value="1"/>
</dbReference>
<comment type="subunit">
    <text evidence="2 10">Heterodimer of HisH and HisF.</text>
</comment>
<dbReference type="GO" id="GO:0004359">
    <property type="term" value="F:glutaminase activity"/>
    <property type="evidence" value="ECO:0007669"/>
    <property type="project" value="UniProtKB-EC"/>
</dbReference>
<dbReference type="GO" id="GO:0016829">
    <property type="term" value="F:lyase activity"/>
    <property type="evidence" value="ECO:0007669"/>
    <property type="project" value="UniProtKB-KW"/>
</dbReference>
<dbReference type="InterPro" id="IPR010139">
    <property type="entry name" value="Imidazole-glycPsynth_HisH"/>
</dbReference>
<dbReference type="GO" id="GO:0005737">
    <property type="term" value="C:cytoplasm"/>
    <property type="evidence" value="ECO:0007669"/>
    <property type="project" value="UniProtKB-SubCell"/>
</dbReference>
<protein>
    <recommendedName>
        <fullName evidence="10">Imidazole glycerol phosphate synthase subunit HisH</fullName>
        <ecNumber evidence="10">4.3.2.10</ecNumber>
    </recommendedName>
    <alternativeName>
        <fullName evidence="10">IGP synthase glutaminase subunit</fullName>
        <ecNumber evidence="10">3.5.1.2</ecNumber>
    </alternativeName>
    <alternativeName>
        <fullName evidence="10">IGP synthase subunit HisH</fullName>
    </alternativeName>
    <alternativeName>
        <fullName evidence="10">ImGP synthase subunit HisH</fullName>
        <shortName evidence="10">IGPS subunit HisH</shortName>
    </alternativeName>
</protein>
<dbReference type="GO" id="GO:0000107">
    <property type="term" value="F:imidazoleglycerol-phosphate synthase activity"/>
    <property type="evidence" value="ECO:0007669"/>
    <property type="project" value="UniProtKB-UniRule"/>
</dbReference>
<dbReference type="PANTHER" id="PTHR42701:SF1">
    <property type="entry name" value="IMIDAZOLE GLYCEROL PHOSPHATE SYNTHASE SUBUNIT HISH"/>
    <property type="match status" value="1"/>
</dbReference>
<gene>
    <name evidence="10 13" type="primary">hisH</name>
    <name evidence="13" type="ORF">LEGNIDBC_00004</name>
</gene>
<dbReference type="EMBL" id="MT630913">
    <property type="protein sequence ID" value="QNO44129.1"/>
    <property type="molecule type" value="Genomic_DNA"/>
</dbReference>
<dbReference type="Pfam" id="PF00117">
    <property type="entry name" value="GATase"/>
    <property type="match status" value="1"/>
</dbReference>
<keyword evidence="5 10" id="KW-0315">Glutamine amidotransferase</keyword>
<dbReference type="InterPro" id="IPR029062">
    <property type="entry name" value="Class_I_gatase-like"/>
</dbReference>
<dbReference type="Gene3D" id="3.40.50.880">
    <property type="match status" value="1"/>
</dbReference>
<comment type="catalytic activity">
    <reaction evidence="9 10">
        <text>L-glutamine + H2O = L-glutamate + NH4(+)</text>
        <dbReference type="Rhea" id="RHEA:15889"/>
        <dbReference type="ChEBI" id="CHEBI:15377"/>
        <dbReference type="ChEBI" id="CHEBI:28938"/>
        <dbReference type="ChEBI" id="CHEBI:29985"/>
        <dbReference type="ChEBI" id="CHEBI:58359"/>
        <dbReference type="EC" id="3.5.1.2"/>
    </reaction>
</comment>
<evidence type="ECO:0000256" key="11">
    <source>
        <dbReference type="PIRSR" id="PIRSR000495-1"/>
    </source>
</evidence>
<name>A0A7G9Y7Z5_9EURY</name>
<keyword evidence="4 10" id="KW-0378">Hydrolase</keyword>
<keyword evidence="6 10" id="KW-0368">Histidine biosynthesis</keyword>
<proteinExistence type="inferred from homology"/>
<comment type="pathway">
    <text evidence="1 10">Amino-acid biosynthesis; L-histidine biosynthesis; L-histidine from 5-phospho-alpha-D-ribose 1-diphosphate: step 5/9.</text>
</comment>
<dbReference type="GO" id="GO:0000105">
    <property type="term" value="P:L-histidine biosynthetic process"/>
    <property type="evidence" value="ECO:0007669"/>
    <property type="project" value="UniProtKB-UniRule"/>
</dbReference>
<dbReference type="NCBIfam" id="TIGR01855">
    <property type="entry name" value="IMP_synth_hisH"/>
    <property type="match status" value="1"/>
</dbReference>
<comment type="catalytic activity">
    <reaction evidence="8 10">
        <text>5-[(5-phospho-1-deoxy-D-ribulos-1-ylimino)methylamino]-1-(5-phospho-beta-D-ribosyl)imidazole-4-carboxamide + L-glutamine = D-erythro-1-(imidazol-4-yl)glycerol 3-phosphate + 5-amino-1-(5-phospho-beta-D-ribosyl)imidazole-4-carboxamide + L-glutamate + H(+)</text>
        <dbReference type="Rhea" id="RHEA:24793"/>
        <dbReference type="ChEBI" id="CHEBI:15378"/>
        <dbReference type="ChEBI" id="CHEBI:29985"/>
        <dbReference type="ChEBI" id="CHEBI:58278"/>
        <dbReference type="ChEBI" id="CHEBI:58359"/>
        <dbReference type="ChEBI" id="CHEBI:58475"/>
        <dbReference type="ChEBI" id="CHEBI:58525"/>
        <dbReference type="EC" id="4.3.2.10"/>
    </reaction>
</comment>
<evidence type="ECO:0000256" key="2">
    <source>
        <dbReference type="ARBA" id="ARBA00011152"/>
    </source>
</evidence>
<evidence type="ECO:0000256" key="1">
    <source>
        <dbReference type="ARBA" id="ARBA00005091"/>
    </source>
</evidence>
<dbReference type="InterPro" id="IPR017926">
    <property type="entry name" value="GATASE"/>
</dbReference>
<evidence type="ECO:0000313" key="13">
    <source>
        <dbReference type="EMBL" id="QNO44129.1"/>
    </source>
</evidence>
<feature type="active site" description="Nucleophile" evidence="10 11">
    <location>
        <position position="85"/>
    </location>
</feature>
<evidence type="ECO:0000256" key="8">
    <source>
        <dbReference type="ARBA" id="ARBA00047838"/>
    </source>
</evidence>
<evidence type="ECO:0000256" key="5">
    <source>
        <dbReference type="ARBA" id="ARBA00022962"/>
    </source>
</evidence>
<dbReference type="SUPFAM" id="SSF52317">
    <property type="entry name" value="Class I glutamine amidotransferase-like"/>
    <property type="match status" value="1"/>
</dbReference>